<comment type="caution">
    <text evidence="1">The sequence shown here is derived from an EMBL/GenBank/DDBJ whole genome shotgun (WGS) entry which is preliminary data.</text>
</comment>
<gene>
    <name evidence="1" type="ORF">A2480_03155</name>
</gene>
<sequence>MQFAVFHGGRVLFLLDWGQILIFSVYVSASGSRVSARDDSVFCHLNSSYESVIPTFYFVILKPQAFLFCHLETSSLF</sequence>
<proteinExistence type="predicted"/>
<dbReference type="Proteomes" id="UP000176988">
    <property type="component" value="Unassembled WGS sequence"/>
</dbReference>
<evidence type="ECO:0000313" key="1">
    <source>
        <dbReference type="EMBL" id="OGM00996.1"/>
    </source>
</evidence>
<name>A0A1F7WDV5_9BACT</name>
<dbReference type="EMBL" id="MGFG01000020">
    <property type="protein sequence ID" value="OGM00996.1"/>
    <property type="molecule type" value="Genomic_DNA"/>
</dbReference>
<evidence type="ECO:0000313" key="2">
    <source>
        <dbReference type="Proteomes" id="UP000176988"/>
    </source>
</evidence>
<organism evidence="1 2">
    <name type="scientific">Candidatus Uhrbacteria bacterium RIFOXYC2_FULL_47_19</name>
    <dbReference type="NCBI Taxonomy" id="1802424"/>
    <lineage>
        <taxon>Bacteria</taxon>
        <taxon>Candidatus Uhriibacteriota</taxon>
    </lineage>
</organism>
<reference evidence="1 2" key="1">
    <citation type="journal article" date="2016" name="Nat. Commun.">
        <title>Thousands of microbial genomes shed light on interconnected biogeochemical processes in an aquifer system.</title>
        <authorList>
            <person name="Anantharaman K."/>
            <person name="Brown C.T."/>
            <person name="Hug L.A."/>
            <person name="Sharon I."/>
            <person name="Castelle C.J."/>
            <person name="Probst A.J."/>
            <person name="Thomas B.C."/>
            <person name="Singh A."/>
            <person name="Wilkins M.J."/>
            <person name="Karaoz U."/>
            <person name="Brodie E.L."/>
            <person name="Williams K.H."/>
            <person name="Hubbard S.S."/>
            <person name="Banfield J.F."/>
        </authorList>
    </citation>
    <scope>NUCLEOTIDE SEQUENCE [LARGE SCALE GENOMIC DNA]</scope>
</reference>
<dbReference type="AlphaFoldDB" id="A0A1F7WDV5"/>
<protein>
    <submittedName>
        <fullName evidence="1">Uncharacterized protein</fullName>
    </submittedName>
</protein>
<accession>A0A1F7WDV5</accession>